<protein>
    <recommendedName>
        <fullName evidence="1">DUF7674 domain-containing protein</fullName>
    </recommendedName>
</protein>
<evidence type="ECO:0000259" key="1">
    <source>
        <dbReference type="Pfam" id="PF24722"/>
    </source>
</evidence>
<name>A0AAJ1YFR5_SERFO</name>
<sequence>MMDNYIDDYLSFFTQASEYIKNEVNRCVEYWLPEPPSTILLFSLVGKALVNQLASLNHSEKSALFQHIETGMRSDNDELATAVATGLVESLVTASDENKSVWKEIEAYLHVESKKHALAWKNFGQ</sequence>
<comment type="caution">
    <text evidence="2">The sequence shown here is derived from an EMBL/GenBank/DDBJ whole genome shotgun (WGS) entry which is preliminary data.</text>
</comment>
<evidence type="ECO:0000313" key="3">
    <source>
        <dbReference type="Proteomes" id="UP001224622"/>
    </source>
</evidence>
<proteinExistence type="predicted"/>
<dbReference type="Proteomes" id="UP001224622">
    <property type="component" value="Unassembled WGS sequence"/>
</dbReference>
<feature type="domain" description="DUF7674" evidence="1">
    <location>
        <begin position="18"/>
        <end position="120"/>
    </location>
</feature>
<dbReference type="EMBL" id="JAVIGA010000032">
    <property type="protein sequence ID" value="MDQ9129177.1"/>
    <property type="molecule type" value="Genomic_DNA"/>
</dbReference>
<dbReference type="InterPro" id="IPR056091">
    <property type="entry name" value="DUF7674"/>
</dbReference>
<organism evidence="2 3">
    <name type="scientific">Serratia fonticola</name>
    <dbReference type="NCBI Taxonomy" id="47917"/>
    <lineage>
        <taxon>Bacteria</taxon>
        <taxon>Pseudomonadati</taxon>
        <taxon>Pseudomonadota</taxon>
        <taxon>Gammaproteobacteria</taxon>
        <taxon>Enterobacterales</taxon>
        <taxon>Yersiniaceae</taxon>
        <taxon>Serratia</taxon>
    </lineage>
</organism>
<dbReference type="Pfam" id="PF24722">
    <property type="entry name" value="DUF7674"/>
    <property type="match status" value="1"/>
</dbReference>
<dbReference type="AlphaFoldDB" id="A0AAJ1YFR5"/>
<gene>
    <name evidence="2" type="ORF">RDT67_22420</name>
</gene>
<evidence type="ECO:0000313" key="2">
    <source>
        <dbReference type="EMBL" id="MDQ9129177.1"/>
    </source>
</evidence>
<reference evidence="2" key="1">
    <citation type="submission" date="2023-08" db="EMBL/GenBank/DDBJ databases">
        <title>The Comparative Genomic Analysis of Yersiniaceae from Polar Regions.</title>
        <authorList>
            <person name="Goncharov A."/>
            <person name="Aslanov B."/>
            <person name="Kolodzhieva V."/>
            <person name="Azarov D."/>
            <person name="Mochov A."/>
            <person name="Lebedeva E."/>
        </authorList>
    </citation>
    <scope>NUCLEOTIDE SEQUENCE</scope>
    <source>
        <strain evidence="2">Vf</strain>
    </source>
</reference>
<dbReference type="RefSeq" id="WP_306110035.1">
    <property type="nucleotide sequence ID" value="NZ_JAVIGA010000032.1"/>
</dbReference>
<accession>A0AAJ1YFR5</accession>